<keyword evidence="1" id="KW-0732">Signal</keyword>
<reference evidence="2" key="1">
    <citation type="submission" date="2020-05" db="EMBL/GenBank/DDBJ databases">
        <authorList>
            <person name="Zhu T."/>
            <person name="Keshari N."/>
            <person name="Lu X."/>
        </authorList>
    </citation>
    <scope>NUCLEOTIDE SEQUENCE</scope>
    <source>
        <strain evidence="2">NK1-12</strain>
    </source>
</reference>
<dbReference type="RefSeq" id="WP_316431244.1">
    <property type="nucleotide sequence ID" value="NZ_CP053586.1"/>
</dbReference>
<gene>
    <name evidence="2" type="ORF">HJG54_21215</name>
</gene>
<organism evidence="2">
    <name type="scientific">Leptolyngbya sp. NK1-12</name>
    <dbReference type="NCBI Taxonomy" id="2547451"/>
    <lineage>
        <taxon>Bacteria</taxon>
        <taxon>Bacillati</taxon>
        <taxon>Cyanobacteriota</taxon>
        <taxon>Cyanophyceae</taxon>
        <taxon>Leptolyngbyales</taxon>
        <taxon>Leptolyngbyaceae</taxon>
        <taxon>Leptolyngbya group</taxon>
        <taxon>Leptolyngbya</taxon>
    </lineage>
</organism>
<dbReference type="AlphaFoldDB" id="A0AA96WHB7"/>
<dbReference type="Pfam" id="PF11320">
    <property type="entry name" value="DUF3122"/>
    <property type="match status" value="1"/>
</dbReference>
<evidence type="ECO:0000256" key="1">
    <source>
        <dbReference type="SAM" id="SignalP"/>
    </source>
</evidence>
<dbReference type="EMBL" id="CP053586">
    <property type="protein sequence ID" value="WNZ25119.1"/>
    <property type="molecule type" value="Genomic_DNA"/>
</dbReference>
<dbReference type="InterPro" id="IPR021469">
    <property type="entry name" value="DUF3122"/>
</dbReference>
<proteinExistence type="predicted"/>
<accession>A0AA96WHB7</accession>
<feature type="signal peptide" evidence="1">
    <location>
        <begin position="1"/>
        <end position="31"/>
    </location>
</feature>
<evidence type="ECO:0000313" key="2">
    <source>
        <dbReference type="EMBL" id="WNZ25119.1"/>
    </source>
</evidence>
<name>A0AA96WHB7_9CYAN</name>
<sequence length="204" mass="22403">MIKTKRFWIVQVWLALGLVLFLGLAYSPAAAATVLYTADTSSAVIVQSRRTLRDQDHHSWQVIGFKPIQADGREGGMALRLVGFPGAVAIDHAQPITFTDPKGHTLPVHDISNQIGKDVPLQPHVAQYDLPAVLSELPIDYRLRLEVPTLTPPPVVLQIPPALIQEWQTVVNTHSRDLIDACDKFPAEARQNPALPAWVGCSSD</sequence>
<feature type="chain" id="PRO_5041695746" evidence="1">
    <location>
        <begin position="32"/>
        <end position="204"/>
    </location>
</feature>
<protein>
    <submittedName>
        <fullName evidence="2">DUF3122 domain-containing protein</fullName>
    </submittedName>
</protein>